<feature type="domain" description="CENP-T/Histone H4 histone fold" evidence="6">
    <location>
        <begin position="414"/>
        <end position="518"/>
    </location>
</feature>
<dbReference type="PANTHER" id="PTHR22980:SF5">
    <property type="entry name" value="CENP-T_HISTONE H4 HISTONE FOLD DOMAIN-CONTAINING PROTEIN"/>
    <property type="match status" value="1"/>
</dbReference>
<keyword evidence="8" id="KW-1185">Reference proteome</keyword>
<evidence type="ECO:0000313" key="8">
    <source>
        <dbReference type="Proteomes" id="UP000504638"/>
    </source>
</evidence>
<dbReference type="GeneID" id="54422565"/>
<comment type="subcellular location">
    <subcellularLocation>
        <location evidence="2">Chromosome</location>
    </subcellularLocation>
    <subcellularLocation>
        <location evidence="1">Nucleus</location>
    </subcellularLocation>
</comment>
<dbReference type="RefSeq" id="XP_033531508.1">
    <property type="nucleotide sequence ID" value="XM_033681995.1"/>
</dbReference>
<proteinExistence type="predicted"/>
<protein>
    <recommendedName>
        <fullName evidence="6">CENP-T/Histone H4 histone fold domain-containing protein</fullName>
    </recommendedName>
</protein>
<dbReference type="GO" id="GO:0005694">
    <property type="term" value="C:chromosome"/>
    <property type="evidence" value="ECO:0007669"/>
    <property type="project" value="UniProtKB-SubCell"/>
</dbReference>
<dbReference type="Proteomes" id="UP000504638">
    <property type="component" value="Unplaced"/>
</dbReference>
<dbReference type="GO" id="GO:0000712">
    <property type="term" value="P:resolution of meiotic recombination intermediates"/>
    <property type="evidence" value="ECO:0007669"/>
    <property type="project" value="TreeGrafter"/>
</dbReference>
<reference evidence="7 9" key="1">
    <citation type="submission" date="2020-01" db="EMBL/GenBank/DDBJ databases">
        <authorList>
            <consortium name="DOE Joint Genome Institute"/>
            <person name="Haridas S."/>
            <person name="Albert R."/>
            <person name="Binder M."/>
            <person name="Bloem J."/>
            <person name="Labutti K."/>
            <person name="Salamov A."/>
            <person name="Andreopoulos B."/>
            <person name="Baker S.E."/>
            <person name="Barry K."/>
            <person name="Bills G."/>
            <person name="Bluhm B.H."/>
            <person name="Cannon C."/>
            <person name="Castanera R."/>
            <person name="Culley D.E."/>
            <person name="Daum C."/>
            <person name="Ezra D."/>
            <person name="Gonzalez J.B."/>
            <person name="Henrissat B."/>
            <person name="Kuo A."/>
            <person name="Liang C."/>
            <person name="Lipzen A."/>
            <person name="Lutzoni F."/>
            <person name="Magnuson J."/>
            <person name="Mondo S."/>
            <person name="Nolan M."/>
            <person name="Ohm R."/>
            <person name="Pangilinan J."/>
            <person name="Park H.-J."/>
            <person name="Ramirez L."/>
            <person name="Alfaro M."/>
            <person name="Sun H."/>
            <person name="Tritt A."/>
            <person name="Yoshinaga Y."/>
            <person name="Zwiers L.-H."/>
            <person name="Turgeon B.G."/>
            <person name="Goodwin S.B."/>
            <person name="Spatafora J.W."/>
            <person name="Crous P.W."/>
            <person name="Grigoriev I.V."/>
        </authorList>
    </citation>
    <scope>NUCLEOTIDE SEQUENCE</scope>
    <source>
        <strain evidence="7 9">CBS 781.70</strain>
    </source>
</reference>
<feature type="compositionally biased region" description="Low complexity" evidence="5">
    <location>
        <begin position="136"/>
        <end position="147"/>
    </location>
</feature>
<feature type="compositionally biased region" description="Basic and acidic residues" evidence="5">
    <location>
        <begin position="299"/>
        <end position="309"/>
    </location>
</feature>
<feature type="compositionally biased region" description="Polar residues" evidence="5">
    <location>
        <begin position="75"/>
        <end position="87"/>
    </location>
</feature>
<dbReference type="EMBL" id="ML975169">
    <property type="protein sequence ID" value="KAF1809877.1"/>
    <property type="molecule type" value="Genomic_DNA"/>
</dbReference>
<dbReference type="InterPro" id="IPR035425">
    <property type="entry name" value="CENP-T/H4_C"/>
</dbReference>
<keyword evidence="3" id="KW-0158">Chromosome</keyword>
<evidence type="ECO:0000256" key="2">
    <source>
        <dbReference type="ARBA" id="ARBA00004286"/>
    </source>
</evidence>
<name>A0A6G1FVM6_9PEZI</name>
<evidence type="ECO:0000256" key="4">
    <source>
        <dbReference type="ARBA" id="ARBA00023242"/>
    </source>
</evidence>
<dbReference type="InterPro" id="IPR009072">
    <property type="entry name" value="Histone-fold"/>
</dbReference>
<evidence type="ECO:0000313" key="7">
    <source>
        <dbReference type="EMBL" id="KAF1809877.1"/>
    </source>
</evidence>
<dbReference type="GO" id="GO:0031297">
    <property type="term" value="P:replication fork processing"/>
    <property type="evidence" value="ECO:0007669"/>
    <property type="project" value="TreeGrafter"/>
</dbReference>
<evidence type="ECO:0000259" key="6">
    <source>
        <dbReference type="Pfam" id="PF15511"/>
    </source>
</evidence>
<keyword evidence="4" id="KW-0539">Nucleus</keyword>
<feature type="compositionally biased region" description="Polar residues" evidence="5">
    <location>
        <begin position="310"/>
        <end position="321"/>
    </location>
</feature>
<feature type="compositionally biased region" description="Polar residues" evidence="5">
    <location>
        <begin position="370"/>
        <end position="384"/>
    </location>
</feature>
<dbReference type="PANTHER" id="PTHR22980">
    <property type="entry name" value="CORTISTATIN"/>
    <property type="match status" value="1"/>
</dbReference>
<dbReference type="OrthoDB" id="10071681at2759"/>
<evidence type="ECO:0000256" key="5">
    <source>
        <dbReference type="SAM" id="MobiDB-lite"/>
    </source>
</evidence>
<accession>A0A6G1FVM6</accession>
<feature type="compositionally biased region" description="Basic and acidic residues" evidence="5">
    <location>
        <begin position="389"/>
        <end position="408"/>
    </location>
</feature>
<reference evidence="9" key="2">
    <citation type="submission" date="2020-04" db="EMBL/GenBank/DDBJ databases">
        <authorList>
            <consortium name="NCBI Genome Project"/>
        </authorList>
    </citation>
    <scope>NUCLEOTIDE SEQUENCE</scope>
    <source>
        <strain evidence="9">CBS 781.70</strain>
    </source>
</reference>
<evidence type="ECO:0000256" key="3">
    <source>
        <dbReference type="ARBA" id="ARBA00022454"/>
    </source>
</evidence>
<dbReference type="CDD" id="cd22920">
    <property type="entry name" value="HFD_CENP-T"/>
    <property type="match status" value="1"/>
</dbReference>
<evidence type="ECO:0000313" key="9">
    <source>
        <dbReference type="RefSeq" id="XP_033531508.1"/>
    </source>
</evidence>
<feature type="region of interest" description="Disordered" evidence="5">
    <location>
        <begin position="1"/>
        <end position="169"/>
    </location>
</feature>
<gene>
    <name evidence="7 9" type="ORF">P152DRAFT_484232</name>
</gene>
<dbReference type="Gene3D" id="1.10.20.10">
    <property type="entry name" value="Histone, subunit A"/>
    <property type="match status" value="1"/>
</dbReference>
<dbReference type="GO" id="GO:0046982">
    <property type="term" value="F:protein heterodimerization activity"/>
    <property type="evidence" value="ECO:0007669"/>
    <property type="project" value="InterPro"/>
</dbReference>
<dbReference type="GO" id="GO:0071821">
    <property type="term" value="C:FANCM-MHF complex"/>
    <property type="evidence" value="ECO:0007669"/>
    <property type="project" value="TreeGrafter"/>
</dbReference>
<reference evidence="9" key="3">
    <citation type="submission" date="2025-04" db="UniProtKB">
        <authorList>
            <consortium name="RefSeq"/>
        </authorList>
    </citation>
    <scope>IDENTIFICATION</scope>
    <source>
        <strain evidence="9">CBS 781.70</strain>
    </source>
</reference>
<dbReference type="GO" id="GO:0003682">
    <property type="term" value="F:chromatin binding"/>
    <property type="evidence" value="ECO:0007669"/>
    <property type="project" value="TreeGrafter"/>
</dbReference>
<dbReference type="AlphaFoldDB" id="A0A6G1FVM6"/>
<organism evidence="7">
    <name type="scientific">Eremomyces bilateralis CBS 781.70</name>
    <dbReference type="NCBI Taxonomy" id="1392243"/>
    <lineage>
        <taxon>Eukaryota</taxon>
        <taxon>Fungi</taxon>
        <taxon>Dikarya</taxon>
        <taxon>Ascomycota</taxon>
        <taxon>Pezizomycotina</taxon>
        <taxon>Dothideomycetes</taxon>
        <taxon>Dothideomycetes incertae sedis</taxon>
        <taxon>Eremomycetales</taxon>
        <taxon>Eremomycetaceae</taxon>
        <taxon>Eremomyces</taxon>
    </lineage>
</organism>
<feature type="compositionally biased region" description="Polar residues" evidence="5">
    <location>
        <begin position="43"/>
        <end position="54"/>
    </location>
</feature>
<feature type="compositionally biased region" description="Basic and acidic residues" evidence="5">
    <location>
        <begin position="16"/>
        <end position="25"/>
    </location>
</feature>
<sequence length="538" mass="60203">MAEPPSKRVRYTPRKSGADDRDTNKRTPFTDLHNLANVIRNPATPSERASSRQPASAFKIPVRTPGSLSRGPRTISRSRLQRSTKPTTPHAIRAYQQRIDRAGTPGRDRRKSGRLQRETPRDTLRNLSRLLAARTAPIEPSPAAIPSTKRRRNGFEDFFDEPDEAPPRLSLPLNALEDDDSFHEKVPRFSVNLDEDEEDDDEATVAALSQSSAKTARSARDVEMGRRQDLSRFSLGGLALETLSDRFGDMEEYEMDEQTANLTGVLEHIGMEDTQAFLEEIGAMEDDDTTQQVQAILRRESRLDAERRSSSPSDGNTTTFQFRVPERRQESPQPESPAQSDPGGFTQQDETQLSEGDSDGSEMVEEVVSASLNNRIPTPQNTHFLVQDDAMRNSPERSPVKRGPEPKKISKFGKPYGSFPPSVIKRLATATAKSCGIANGKLGKDTLLAISQASDWFFEQVAEDLASYADHAGRKTIEESDMLALMRRQRQTSASNTPFSLAQRFLPRELIQEIRMTAPIKARKRKKNRMATITEEPE</sequence>
<evidence type="ECO:0000256" key="1">
    <source>
        <dbReference type="ARBA" id="ARBA00004123"/>
    </source>
</evidence>
<dbReference type="SUPFAM" id="SSF47113">
    <property type="entry name" value="Histone-fold"/>
    <property type="match status" value="1"/>
</dbReference>
<feature type="compositionally biased region" description="Acidic residues" evidence="5">
    <location>
        <begin position="356"/>
        <end position="365"/>
    </location>
</feature>
<feature type="region of interest" description="Disordered" evidence="5">
    <location>
        <begin position="299"/>
        <end position="414"/>
    </location>
</feature>
<feature type="compositionally biased region" description="Polar residues" evidence="5">
    <location>
        <begin position="331"/>
        <end position="355"/>
    </location>
</feature>
<dbReference type="Pfam" id="PF15511">
    <property type="entry name" value="CENP-T_C"/>
    <property type="match status" value="1"/>
</dbReference>
<feature type="compositionally biased region" description="Basic and acidic residues" evidence="5">
    <location>
        <begin position="115"/>
        <end position="124"/>
    </location>
</feature>